<dbReference type="PANTHER" id="PTHR10071">
    <property type="entry name" value="TRANSCRIPTION FACTOR GATA FAMILY MEMBER"/>
    <property type="match status" value="1"/>
</dbReference>
<protein>
    <recommendedName>
        <fullName evidence="10">GATA-type domain-containing protein</fullName>
    </recommendedName>
</protein>
<evidence type="ECO:0000256" key="1">
    <source>
        <dbReference type="ARBA" id="ARBA00004123"/>
    </source>
</evidence>
<dbReference type="Pfam" id="PF07776">
    <property type="entry name" value="zf-AD"/>
    <property type="match status" value="1"/>
</dbReference>
<dbReference type="GO" id="GO:0045944">
    <property type="term" value="P:positive regulation of transcription by RNA polymerase II"/>
    <property type="evidence" value="ECO:0007669"/>
    <property type="project" value="TreeGrafter"/>
</dbReference>
<reference evidence="11" key="1">
    <citation type="submission" date="2007-04" db="EMBL/GenBank/DDBJ databases">
        <title>Annotation of Pediculus humanus corporis strain USDA.</title>
        <authorList>
            <person name="Kirkness E."/>
            <person name="Hannick L."/>
            <person name="Hass B."/>
            <person name="Bruggner R."/>
            <person name="Lawson D."/>
            <person name="Bidwell S."/>
            <person name="Joardar V."/>
            <person name="Caler E."/>
            <person name="Walenz B."/>
            <person name="Inman J."/>
            <person name="Schobel S."/>
            <person name="Galinsky K."/>
            <person name="Amedeo P."/>
            <person name="Strausberg R."/>
        </authorList>
    </citation>
    <scope>NUCLEOTIDE SEQUENCE</scope>
    <source>
        <strain evidence="11">USDA</strain>
    </source>
</reference>
<feature type="domain" description="GATA-type" evidence="10">
    <location>
        <begin position="538"/>
        <end position="591"/>
    </location>
</feature>
<dbReference type="InterPro" id="IPR013088">
    <property type="entry name" value="Znf_NHR/GATA"/>
</dbReference>
<dbReference type="SMART" id="SM00401">
    <property type="entry name" value="ZnF_GATA"/>
    <property type="match status" value="1"/>
</dbReference>
<dbReference type="SUPFAM" id="SSF57716">
    <property type="entry name" value="Glucocorticoid receptor-like (DNA-binding domain)"/>
    <property type="match status" value="2"/>
</dbReference>
<dbReference type="InterPro" id="IPR039355">
    <property type="entry name" value="Transcription_factor_GATA"/>
</dbReference>
<evidence type="ECO:0000256" key="7">
    <source>
        <dbReference type="ARBA" id="ARBA00023242"/>
    </source>
</evidence>
<feature type="region of interest" description="Disordered" evidence="9">
    <location>
        <begin position="583"/>
        <end position="617"/>
    </location>
</feature>
<dbReference type="Pfam" id="PF00320">
    <property type="entry name" value="GATA"/>
    <property type="match status" value="1"/>
</dbReference>
<dbReference type="SMART" id="SM00868">
    <property type="entry name" value="zf-AD"/>
    <property type="match status" value="1"/>
</dbReference>
<keyword evidence="7" id="KW-0539">Nucleus</keyword>
<evidence type="ECO:0000256" key="4">
    <source>
        <dbReference type="ARBA" id="ARBA00022833"/>
    </source>
</evidence>
<keyword evidence="13" id="KW-1185">Reference proteome</keyword>
<evidence type="ECO:0000313" key="11">
    <source>
        <dbReference type="EMBL" id="EEB15527.1"/>
    </source>
</evidence>
<dbReference type="EMBL" id="AAZO01004340">
    <property type="status" value="NOT_ANNOTATED_CDS"/>
    <property type="molecule type" value="Genomic_DNA"/>
</dbReference>
<dbReference type="GO" id="GO:0008270">
    <property type="term" value="F:zinc ion binding"/>
    <property type="evidence" value="ECO:0007669"/>
    <property type="project" value="UniProtKB-KW"/>
</dbReference>
<feature type="compositionally biased region" description="Polar residues" evidence="9">
    <location>
        <begin position="640"/>
        <end position="655"/>
    </location>
</feature>
<dbReference type="GO" id="GO:0005634">
    <property type="term" value="C:nucleus"/>
    <property type="evidence" value="ECO:0007669"/>
    <property type="project" value="UniProtKB-SubCell"/>
</dbReference>
<dbReference type="eggNOG" id="KOG1601">
    <property type="taxonomic scope" value="Eukaryota"/>
</dbReference>
<dbReference type="AlphaFoldDB" id="E0VQ71"/>
<gene>
    <name evidence="12" type="primary">8233651</name>
    <name evidence="11" type="ORF">Phum_PHUM372700</name>
</gene>
<dbReference type="Proteomes" id="UP000009046">
    <property type="component" value="Unassembled WGS sequence"/>
</dbReference>
<dbReference type="GO" id="GO:0000122">
    <property type="term" value="P:negative regulation of transcription by RNA polymerase II"/>
    <property type="evidence" value="ECO:0007669"/>
    <property type="project" value="TreeGrafter"/>
</dbReference>
<feature type="compositionally biased region" description="Basic residues" evidence="9">
    <location>
        <begin position="590"/>
        <end position="605"/>
    </location>
</feature>
<keyword evidence="2" id="KW-0479">Metal-binding</keyword>
<dbReference type="OrthoDB" id="515401at2759"/>
<dbReference type="Gene3D" id="3.40.1800.20">
    <property type="match status" value="1"/>
</dbReference>
<dbReference type="PANTHER" id="PTHR10071:SF337">
    <property type="entry name" value="GATA-BINDING FACTOR A"/>
    <property type="match status" value="1"/>
</dbReference>
<dbReference type="CTD" id="8233651"/>
<evidence type="ECO:0000256" key="5">
    <source>
        <dbReference type="ARBA" id="ARBA00023015"/>
    </source>
</evidence>
<reference evidence="12" key="3">
    <citation type="submission" date="2020-05" db="UniProtKB">
        <authorList>
            <consortium name="EnsemblMetazoa"/>
        </authorList>
    </citation>
    <scope>IDENTIFICATION</scope>
    <source>
        <strain evidence="12">USDA</strain>
    </source>
</reference>
<feature type="region of interest" description="Disordered" evidence="9">
    <location>
        <begin position="640"/>
        <end position="700"/>
    </location>
</feature>
<evidence type="ECO:0000256" key="6">
    <source>
        <dbReference type="ARBA" id="ARBA00023163"/>
    </source>
</evidence>
<evidence type="ECO:0000256" key="3">
    <source>
        <dbReference type="ARBA" id="ARBA00022771"/>
    </source>
</evidence>
<dbReference type="GO" id="GO:0045165">
    <property type="term" value="P:cell fate commitment"/>
    <property type="evidence" value="ECO:0007669"/>
    <property type="project" value="TreeGrafter"/>
</dbReference>
<dbReference type="STRING" id="121224.E0VQ71"/>
<feature type="compositionally biased region" description="Acidic residues" evidence="9">
    <location>
        <begin position="673"/>
        <end position="682"/>
    </location>
</feature>
<keyword evidence="3 8" id="KW-0863">Zinc-finger</keyword>
<feature type="region of interest" description="Disordered" evidence="9">
    <location>
        <begin position="263"/>
        <end position="287"/>
    </location>
</feature>
<reference evidence="11" key="2">
    <citation type="submission" date="2007-04" db="EMBL/GenBank/DDBJ databases">
        <title>The genome of the human body louse.</title>
        <authorList>
            <consortium name="The Human Body Louse Genome Consortium"/>
            <person name="Kirkness E."/>
            <person name="Walenz B."/>
            <person name="Hass B."/>
            <person name="Bruggner R."/>
            <person name="Strausberg R."/>
        </authorList>
    </citation>
    <scope>NUCLEOTIDE SEQUENCE</scope>
    <source>
        <strain evidence="11">USDA</strain>
    </source>
</reference>
<dbReference type="InterPro" id="IPR012934">
    <property type="entry name" value="Znf_AD"/>
</dbReference>
<dbReference type="PROSITE" id="PS00344">
    <property type="entry name" value="GATA_ZN_FINGER_1"/>
    <property type="match status" value="1"/>
</dbReference>
<dbReference type="FunCoup" id="E0VQ71">
    <property type="interactions" value="287"/>
</dbReference>
<dbReference type="GO" id="GO:0000978">
    <property type="term" value="F:RNA polymerase II cis-regulatory region sequence-specific DNA binding"/>
    <property type="evidence" value="ECO:0007669"/>
    <property type="project" value="TreeGrafter"/>
</dbReference>
<dbReference type="EnsemblMetazoa" id="PHUM372700-RA">
    <property type="protein sequence ID" value="PHUM372700-PA"/>
    <property type="gene ID" value="PHUM372700"/>
</dbReference>
<keyword evidence="6" id="KW-0804">Transcription</keyword>
<dbReference type="PROSITE" id="PS50114">
    <property type="entry name" value="GATA_ZN_FINGER_2"/>
    <property type="match status" value="1"/>
</dbReference>
<dbReference type="PRINTS" id="PR00619">
    <property type="entry name" value="GATAZNFINGER"/>
</dbReference>
<dbReference type="CDD" id="cd00202">
    <property type="entry name" value="ZnF_GATA"/>
    <property type="match status" value="1"/>
</dbReference>
<dbReference type="GO" id="GO:0000981">
    <property type="term" value="F:DNA-binding transcription factor activity, RNA polymerase II-specific"/>
    <property type="evidence" value="ECO:0007669"/>
    <property type="project" value="TreeGrafter"/>
</dbReference>
<dbReference type="InParanoid" id="E0VQ71"/>
<dbReference type="Gene3D" id="3.30.50.10">
    <property type="entry name" value="Erythroid Transcription Factor GATA-1, subunit A"/>
    <property type="match status" value="1"/>
</dbReference>
<dbReference type="VEuPathDB" id="VectorBase:PHUM372700"/>
<dbReference type="FunFam" id="3.30.50.10:FF:000002">
    <property type="entry name" value="Gata transcription factor gatad"/>
    <property type="match status" value="1"/>
</dbReference>
<evidence type="ECO:0000256" key="8">
    <source>
        <dbReference type="PROSITE-ProRule" id="PRU00094"/>
    </source>
</evidence>
<sequence length="700" mass="78908">MSNVPPKFYELCRLCLSCDGVKLSLFGEEAISRKFLFKIMTCLSIMVREITLNFMVGFESSLSVRIAVYSTLIHKVSKSDSLPPSICHRCVYKLDVLHDFREVSRKSEVILKQYLGYMDQLKNGKANPENVCELPTTKDLVTVLPETGEDNCLSQEPLKEESEKNFETINKNLFEEEDKDTITLNSILEPTKLKKKSLVSILENSNNVGKITKSDNLESDVVKEIKIESDKEEVKINDKSKELSKDDSSLKILEKCLLNGSNGVYKSSNNEPSKYSQNEENKTNESDIGLSNEINALEKEVKQEIIKDIYENGLIDTNLYNTRRNTVTIVLNESKCKVENESNDIDIKKENNLYENEDSSEDEGQLVIADEGIDAEGDKKNTVVRVTPEGKYYEFGNRIYGEREREAAEVLQAINSQYLGPPKGEASNLLRKLIFCKNNRTENSVLNNCTNFQKNDEIKNGSTIYNKRKRSYPVKTVQEINGKVPTNYDEIAGEDDEIGEEIHIPEFGIPSTESSHPFPRIDFPNLIKKAKDSKSDIKRTDLSCTNCGTCTTTIWRRNALGEMVCNACGLYFKLHGVNRPMNMRRDTIHTRRRRAKGEKPSRRRSSANSITNGDGPDEMLAALRRQISPQLLLASLQHTNQVPQQTHSNSVTTVNPPGPPASYSAHIQTAEASDGDEDDMDMSELPLNLVSTSLDDDDES</sequence>
<evidence type="ECO:0000259" key="10">
    <source>
        <dbReference type="PROSITE" id="PS50114"/>
    </source>
</evidence>
<dbReference type="GeneID" id="8233651"/>
<dbReference type="RefSeq" id="XP_002428265.1">
    <property type="nucleotide sequence ID" value="XM_002428220.1"/>
</dbReference>
<keyword evidence="5" id="KW-0805">Transcription regulation</keyword>
<dbReference type="KEGG" id="phu:Phum_PHUM372700"/>
<dbReference type="InterPro" id="IPR000679">
    <property type="entry name" value="Znf_GATA"/>
</dbReference>
<comment type="subcellular location">
    <subcellularLocation>
        <location evidence="1">Nucleus</location>
    </subcellularLocation>
</comment>
<dbReference type="HOGENOM" id="CLU_029664_0_0_1"/>
<evidence type="ECO:0000313" key="13">
    <source>
        <dbReference type="Proteomes" id="UP000009046"/>
    </source>
</evidence>
<proteinExistence type="predicted"/>
<dbReference type="EMBL" id="DS235392">
    <property type="protein sequence ID" value="EEB15527.1"/>
    <property type="molecule type" value="Genomic_DNA"/>
</dbReference>
<evidence type="ECO:0000256" key="2">
    <source>
        <dbReference type="ARBA" id="ARBA00022723"/>
    </source>
</evidence>
<feature type="compositionally biased region" description="Polar residues" evidence="9">
    <location>
        <begin position="263"/>
        <end position="276"/>
    </location>
</feature>
<evidence type="ECO:0000313" key="12">
    <source>
        <dbReference type="EnsemblMetazoa" id="PHUM372700-PA"/>
    </source>
</evidence>
<keyword evidence="4" id="KW-0862">Zinc</keyword>
<name>E0VQ71_PEDHC</name>
<evidence type="ECO:0000256" key="9">
    <source>
        <dbReference type="SAM" id="MobiDB-lite"/>
    </source>
</evidence>
<accession>E0VQ71</accession>
<organism>
    <name type="scientific">Pediculus humanus subsp. corporis</name>
    <name type="common">Body louse</name>
    <dbReference type="NCBI Taxonomy" id="121224"/>
    <lineage>
        <taxon>Eukaryota</taxon>
        <taxon>Metazoa</taxon>
        <taxon>Ecdysozoa</taxon>
        <taxon>Arthropoda</taxon>
        <taxon>Hexapoda</taxon>
        <taxon>Insecta</taxon>
        <taxon>Pterygota</taxon>
        <taxon>Neoptera</taxon>
        <taxon>Paraneoptera</taxon>
        <taxon>Psocodea</taxon>
        <taxon>Troctomorpha</taxon>
        <taxon>Phthiraptera</taxon>
        <taxon>Anoplura</taxon>
        <taxon>Pediculidae</taxon>
        <taxon>Pediculus</taxon>
    </lineage>
</organism>